<dbReference type="OMA" id="RAETTHY"/>
<name>A0A0R3PHE9_ANGCS</name>
<sequence>MPSVYLVGRGGSLGIPISRDFGGAIKDRFNEIISEKSMITTYNVLLSEGDVFVDHVHSEFLRRLSLSRDPVEMFHRGEVAYQIVYEMKDRGGLLTKLDLAGYEATVERAQETVLPNGFILKGPQSPSAFLAISLIVEIMMSDPDFMPDEPIVNNLRLHHNETTGFLSEEADVTNMMKNLNDQSQSSVGSHINVIDRDGLAVSLSSSLNSKFGSIRRSPRGGFVWNNDMSAFNILDDEDAEEEHVNGVAGRKRPRTSMAPFMLFDDRGQLLSSFGITGSVNSILAGAQVLLNNILFNMVSFRIHGSHSS</sequence>
<dbReference type="InterPro" id="IPR043137">
    <property type="entry name" value="GGT_ssub_C"/>
</dbReference>
<dbReference type="GO" id="GO:0005886">
    <property type="term" value="C:plasma membrane"/>
    <property type="evidence" value="ECO:0007669"/>
    <property type="project" value="TreeGrafter"/>
</dbReference>
<dbReference type="Proteomes" id="UP000267027">
    <property type="component" value="Unassembled WGS sequence"/>
</dbReference>
<dbReference type="SUPFAM" id="SSF56235">
    <property type="entry name" value="N-terminal nucleophile aminohydrolases (Ntn hydrolases)"/>
    <property type="match status" value="1"/>
</dbReference>
<dbReference type="Gene3D" id="3.60.20.40">
    <property type="match status" value="1"/>
</dbReference>
<dbReference type="InterPro" id="IPR029055">
    <property type="entry name" value="Ntn_hydrolases_N"/>
</dbReference>
<dbReference type="InterPro" id="IPR000101">
    <property type="entry name" value="GGT_peptidase"/>
</dbReference>
<accession>A0A0R3PHE9</accession>
<organism evidence="4">
    <name type="scientific">Angiostrongylus costaricensis</name>
    <name type="common">Nematode worm</name>
    <dbReference type="NCBI Taxonomy" id="334426"/>
    <lineage>
        <taxon>Eukaryota</taxon>
        <taxon>Metazoa</taxon>
        <taxon>Ecdysozoa</taxon>
        <taxon>Nematoda</taxon>
        <taxon>Chromadorea</taxon>
        <taxon>Rhabditida</taxon>
        <taxon>Rhabditina</taxon>
        <taxon>Rhabditomorpha</taxon>
        <taxon>Strongyloidea</taxon>
        <taxon>Metastrongylidae</taxon>
        <taxon>Angiostrongylus</taxon>
    </lineage>
</organism>
<dbReference type="PANTHER" id="PTHR11686">
    <property type="entry name" value="GAMMA GLUTAMYL TRANSPEPTIDASE"/>
    <property type="match status" value="1"/>
</dbReference>
<feature type="binding site" evidence="1">
    <location>
        <begin position="255"/>
        <end position="256"/>
    </location>
    <ligand>
        <name>L-glutamate</name>
        <dbReference type="ChEBI" id="CHEBI:29985"/>
    </ligand>
</feature>
<gene>
    <name evidence="2" type="ORF">ACOC_LOCUS3777</name>
</gene>
<keyword evidence="3" id="KW-1185">Reference proteome</keyword>
<dbReference type="WBParaSite" id="ACOC_0000377601-mRNA-1">
    <property type="protein sequence ID" value="ACOC_0000377601-mRNA-1"/>
    <property type="gene ID" value="ACOC_0000377601"/>
</dbReference>
<dbReference type="PANTHER" id="PTHR11686:SF46">
    <property type="entry name" value="GAMMA-GLUTAMYLTRANSPEPTIDASE 1"/>
    <property type="match status" value="1"/>
</dbReference>
<dbReference type="GO" id="GO:0036374">
    <property type="term" value="F:glutathione hydrolase activity"/>
    <property type="evidence" value="ECO:0007669"/>
    <property type="project" value="InterPro"/>
</dbReference>
<dbReference type="OrthoDB" id="5873990at2759"/>
<reference evidence="2 3" key="2">
    <citation type="submission" date="2018-11" db="EMBL/GenBank/DDBJ databases">
        <authorList>
            <consortium name="Pathogen Informatics"/>
        </authorList>
    </citation>
    <scope>NUCLEOTIDE SEQUENCE [LARGE SCALE GENOMIC DNA]</scope>
    <source>
        <strain evidence="2 3">Costa Rica</strain>
    </source>
</reference>
<dbReference type="GO" id="GO:0006751">
    <property type="term" value="P:glutathione catabolic process"/>
    <property type="evidence" value="ECO:0007669"/>
    <property type="project" value="InterPro"/>
</dbReference>
<feature type="binding site" evidence="1">
    <location>
        <position position="278"/>
    </location>
    <ligand>
        <name>L-glutamate</name>
        <dbReference type="ChEBI" id="CHEBI:29985"/>
    </ligand>
</feature>
<proteinExistence type="predicted"/>
<dbReference type="EMBL" id="UYYA01001403">
    <property type="protein sequence ID" value="VDM55362.1"/>
    <property type="molecule type" value="Genomic_DNA"/>
</dbReference>
<feature type="binding site" evidence="1">
    <location>
        <begin position="206"/>
        <end position="208"/>
    </location>
    <ligand>
        <name>L-glutamate</name>
        <dbReference type="ChEBI" id="CHEBI:29985"/>
    </ligand>
</feature>
<dbReference type="AlphaFoldDB" id="A0A0R3PHE9"/>
<reference evidence="4" key="1">
    <citation type="submission" date="2017-02" db="UniProtKB">
        <authorList>
            <consortium name="WormBaseParasite"/>
        </authorList>
    </citation>
    <scope>IDENTIFICATION</scope>
</reference>
<dbReference type="STRING" id="334426.A0A0R3PHE9"/>
<evidence type="ECO:0000313" key="2">
    <source>
        <dbReference type="EMBL" id="VDM55362.1"/>
    </source>
</evidence>
<dbReference type="Pfam" id="PF01019">
    <property type="entry name" value="G_glu_transpept"/>
    <property type="match status" value="2"/>
</dbReference>
<evidence type="ECO:0000313" key="3">
    <source>
        <dbReference type="Proteomes" id="UP000267027"/>
    </source>
</evidence>
<protein>
    <submittedName>
        <fullName evidence="4">Gamma-glutamyltranspeptidase 1</fullName>
    </submittedName>
</protein>
<dbReference type="PRINTS" id="PR01210">
    <property type="entry name" value="GGTRANSPTASE"/>
</dbReference>
<evidence type="ECO:0000313" key="4">
    <source>
        <dbReference type="WBParaSite" id="ACOC_0000377601-mRNA-1"/>
    </source>
</evidence>
<evidence type="ECO:0000256" key="1">
    <source>
        <dbReference type="PIRSR" id="PIRSR600101-2"/>
    </source>
</evidence>